<evidence type="ECO:0000313" key="3">
    <source>
        <dbReference type="Proteomes" id="UP000320672"/>
    </source>
</evidence>
<proteinExistence type="predicted"/>
<dbReference type="OrthoDB" id="9807628at2"/>
<dbReference type="Gene3D" id="1.25.40.10">
    <property type="entry name" value="Tetratricopeptide repeat domain"/>
    <property type="match status" value="1"/>
</dbReference>
<evidence type="ECO:0000313" key="2">
    <source>
        <dbReference type="EMBL" id="QDS93840.1"/>
    </source>
</evidence>
<organism evidence="2 3">
    <name type="scientific">Roseimaritima multifibrata</name>
    <dbReference type="NCBI Taxonomy" id="1930274"/>
    <lineage>
        <taxon>Bacteria</taxon>
        <taxon>Pseudomonadati</taxon>
        <taxon>Planctomycetota</taxon>
        <taxon>Planctomycetia</taxon>
        <taxon>Pirellulales</taxon>
        <taxon>Pirellulaceae</taxon>
        <taxon>Roseimaritima</taxon>
    </lineage>
</organism>
<dbReference type="InterPro" id="IPR011990">
    <property type="entry name" value="TPR-like_helical_dom_sf"/>
</dbReference>
<dbReference type="Pfam" id="PF00515">
    <property type="entry name" value="TPR_1"/>
    <property type="match status" value="1"/>
</dbReference>
<dbReference type="AlphaFoldDB" id="A0A517MG31"/>
<dbReference type="Proteomes" id="UP000320672">
    <property type="component" value="Chromosome"/>
</dbReference>
<dbReference type="EMBL" id="CP036262">
    <property type="protein sequence ID" value="QDS93840.1"/>
    <property type="molecule type" value="Genomic_DNA"/>
</dbReference>
<dbReference type="KEGG" id="rml:FF011L_26140"/>
<dbReference type="PROSITE" id="PS50005">
    <property type="entry name" value="TPR"/>
    <property type="match status" value="1"/>
</dbReference>
<evidence type="ECO:0000256" key="1">
    <source>
        <dbReference type="PROSITE-ProRule" id="PRU00339"/>
    </source>
</evidence>
<gene>
    <name evidence="2" type="ORF">FF011L_26140</name>
</gene>
<sequence precursor="true">MKTWIVLAAISWHGLWFTADQYGHRLFQDEKFQQAAEAFEDPMWQGTAWYRSGEFEKAAAAFLLVDTPQSNFNRGNALLFSGKYDQAIESYERSLEQQPGWEQAVQNRNLAIARRDMLKNEGGDLGDQQVGADKVVFDAKKPIKEGEETKVDPENASQDNQVQSLWLRRVQTKPADFLKAKFSYQLADEGETK</sequence>
<dbReference type="SMART" id="SM00028">
    <property type="entry name" value="TPR"/>
    <property type="match status" value="1"/>
</dbReference>
<dbReference type="InterPro" id="IPR019734">
    <property type="entry name" value="TPR_rpt"/>
</dbReference>
<feature type="repeat" description="TPR" evidence="1">
    <location>
        <begin position="68"/>
        <end position="101"/>
    </location>
</feature>
<reference evidence="2 3" key="1">
    <citation type="submission" date="2019-02" db="EMBL/GenBank/DDBJ databases">
        <title>Deep-cultivation of Planctomycetes and their phenomic and genomic characterization uncovers novel biology.</title>
        <authorList>
            <person name="Wiegand S."/>
            <person name="Jogler M."/>
            <person name="Boedeker C."/>
            <person name="Pinto D."/>
            <person name="Vollmers J."/>
            <person name="Rivas-Marin E."/>
            <person name="Kohn T."/>
            <person name="Peeters S.H."/>
            <person name="Heuer A."/>
            <person name="Rast P."/>
            <person name="Oberbeckmann S."/>
            <person name="Bunk B."/>
            <person name="Jeske O."/>
            <person name="Meyerdierks A."/>
            <person name="Storesund J.E."/>
            <person name="Kallscheuer N."/>
            <person name="Luecker S."/>
            <person name="Lage O.M."/>
            <person name="Pohl T."/>
            <person name="Merkel B.J."/>
            <person name="Hornburger P."/>
            <person name="Mueller R.-W."/>
            <person name="Bruemmer F."/>
            <person name="Labrenz M."/>
            <person name="Spormann A.M."/>
            <person name="Op den Camp H."/>
            <person name="Overmann J."/>
            <person name="Amann R."/>
            <person name="Jetten M.S.M."/>
            <person name="Mascher T."/>
            <person name="Medema M.H."/>
            <person name="Devos D.P."/>
            <person name="Kaster A.-K."/>
            <person name="Ovreas L."/>
            <person name="Rohde M."/>
            <person name="Galperin M.Y."/>
            <person name="Jogler C."/>
        </authorList>
    </citation>
    <scope>NUCLEOTIDE SEQUENCE [LARGE SCALE GENOMIC DNA]</scope>
    <source>
        <strain evidence="2 3">FF011L</strain>
    </source>
</reference>
<dbReference type="SUPFAM" id="SSF48452">
    <property type="entry name" value="TPR-like"/>
    <property type="match status" value="1"/>
</dbReference>
<keyword evidence="1" id="KW-0802">TPR repeat</keyword>
<dbReference type="RefSeq" id="WP_145351933.1">
    <property type="nucleotide sequence ID" value="NZ_CP036262.1"/>
</dbReference>
<protein>
    <submittedName>
        <fullName evidence="2">Tetratricopeptide repeat protein</fullName>
    </submittedName>
</protein>
<keyword evidence="3" id="KW-1185">Reference proteome</keyword>
<name>A0A517MG31_9BACT</name>
<accession>A0A517MG31</accession>